<dbReference type="PATRIC" id="fig|743966.3.peg.425"/>
<dbReference type="eggNOG" id="COG3331">
    <property type="taxonomic scope" value="Bacteria"/>
</dbReference>
<dbReference type="GO" id="GO:0006310">
    <property type="term" value="P:DNA recombination"/>
    <property type="evidence" value="ECO:0007669"/>
    <property type="project" value="UniProtKB-UniRule"/>
</dbReference>
<dbReference type="CDD" id="cd22354">
    <property type="entry name" value="RecU-like"/>
    <property type="match status" value="1"/>
</dbReference>
<dbReference type="Proteomes" id="UP000019229">
    <property type="component" value="Chromosome"/>
</dbReference>
<dbReference type="GO" id="GO:0007059">
    <property type="term" value="P:chromosome segregation"/>
    <property type="evidence" value="ECO:0007669"/>
    <property type="project" value="UniProtKB-UniRule"/>
</dbReference>
<comment type="catalytic activity">
    <reaction evidence="13">
        <text>Endonucleolytic cleavage at a junction such as a reciprocal single-stranded crossover between two homologous DNA duplexes (Holliday junction).</text>
        <dbReference type="EC" id="3.1.21.10"/>
    </reaction>
</comment>
<dbReference type="Pfam" id="PF03838">
    <property type="entry name" value="RecU"/>
    <property type="match status" value="1"/>
</dbReference>
<keyword evidence="6 13" id="KW-0227">DNA damage</keyword>
<dbReference type="InterPro" id="IPR011335">
    <property type="entry name" value="Restrct_endonuc-II-like"/>
</dbReference>
<dbReference type="InterPro" id="IPR004612">
    <property type="entry name" value="Resolv_RecU"/>
</dbReference>
<evidence type="ECO:0000256" key="12">
    <source>
        <dbReference type="ARBA" id="ARBA00029523"/>
    </source>
</evidence>
<comment type="subcellular location">
    <subcellularLocation>
        <location evidence="1 13">Cytoplasm</location>
    </subcellularLocation>
</comment>
<feature type="binding site" evidence="13">
    <location>
        <position position="50"/>
    </location>
    <ligand>
        <name>Mg(2+)</name>
        <dbReference type="ChEBI" id="CHEBI:18420"/>
    </ligand>
</feature>
<sequence length="154" mass="18069">MILETIINNTLDFYNQNNVAIMHKKMLDISFKKIGKDLTVKDAFVLKKSTVDYYGIYKGIFVAFEAKSTKENTLNLKQIQEHQLNYLKKIRHHHGCAFLIIFFKEFERFFLLDIAKLDLNQKSISLNFLEQNGIEVILTYPGIIDFADHIFDML</sequence>
<protein>
    <recommendedName>
        <fullName evidence="12 13">Holliday junction resolvase RecU</fullName>
        <ecNumber evidence="13">3.1.21.10</ecNumber>
    </recommendedName>
    <alternativeName>
        <fullName evidence="13">Recombination protein U homolog</fullName>
    </alternativeName>
</protein>
<dbReference type="GO" id="GO:0000287">
    <property type="term" value="F:magnesium ion binding"/>
    <property type="evidence" value="ECO:0007669"/>
    <property type="project" value="UniProtKB-UniRule"/>
</dbReference>
<accession>W5UTK9</accession>
<dbReference type="EMBL" id="CP007154">
    <property type="protein sequence ID" value="AHH45426.1"/>
    <property type="molecule type" value="Genomic_DNA"/>
</dbReference>
<feature type="binding site" evidence="13">
    <location>
        <position position="83"/>
    </location>
    <ligand>
        <name>Mg(2+)</name>
        <dbReference type="ChEBI" id="CHEBI:18420"/>
    </ligand>
</feature>
<keyword evidence="9 13" id="KW-0233">DNA recombination</keyword>
<evidence type="ECO:0000256" key="9">
    <source>
        <dbReference type="ARBA" id="ARBA00023172"/>
    </source>
</evidence>
<dbReference type="GO" id="GO:0008821">
    <property type="term" value="F:crossover junction DNA endonuclease activity"/>
    <property type="evidence" value="ECO:0007669"/>
    <property type="project" value="UniProtKB-EC"/>
</dbReference>
<feature type="binding site" evidence="13">
    <location>
        <position position="52"/>
    </location>
    <ligand>
        <name>Mg(2+)</name>
        <dbReference type="ChEBI" id="CHEBI:18420"/>
    </ligand>
</feature>
<comment type="similarity">
    <text evidence="11 13">Belongs to the RecU family.</text>
</comment>
<evidence type="ECO:0000256" key="11">
    <source>
        <dbReference type="ARBA" id="ARBA00023447"/>
    </source>
</evidence>
<proteinExistence type="inferred from homology"/>
<comment type="function">
    <text evidence="13">Endonuclease that resolves Holliday junction intermediates in genetic recombination. Cleaves mobile four-strand junctions by introducing symmetrical nicks in paired strands. Promotes annealing of linear ssDNA with homologous dsDNA. Required for DNA repair, homologous recombination and chromosome segregation.</text>
</comment>
<evidence type="ECO:0000313" key="14">
    <source>
        <dbReference type="EMBL" id="AHH45426.1"/>
    </source>
</evidence>
<evidence type="ECO:0000256" key="13">
    <source>
        <dbReference type="HAMAP-Rule" id="MF_00130"/>
    </source>
</evidence>
<reference evidence="14 15" key="1">
    <citation type="journal article" date="2014" name="Genome Announc.">
        <title>Complete Genome Sequence of Mycoplasma bovoculi Strain M165/69T (ATCC 29104).</title>
        <authorList>
            <person name="Calcutt M.J."/>
            <person name="Foecking M.F."/>
        </authorList>
    </citation>
    <scope>NUCLEOTIDE SEQUENCE [LARGE SCALE GENOMIC DNA]</scope>
    <source>
        <strain evidence="14">M165/69</strain>
    </source>
</reference>
<dbReference type="HAMAP" id="MF_00130">
    <property type="entry name" value="RecU"/>
    <property type="match status" value="1"/>
</dbReference>
<evidence type="ECO:0000256" key="10">
    <source>
        <dbReference type="ARBA" id="ARBA00023204"/>
    </source>
</evidence>
<name>W5UTK9_9BACT</name>
<dbReference type="NCBIfam" id="NF002581">
    <property type="entry name" value="PRK02234.1-2"/>
    <property type="match status" value="1"/>
</dbReference>
<evidence type="ECO:0000256" key="2">
    <source>
        <dbReference type="ARBA" id="ARBA00022490"/>
    </source>
</evidence>
<keyword evidence="8 13" id="KW-0460">Magnesium</keyword>
<dbReference type="InterPro" id="IPR011856">
    <property type="entry name" value="tRNA_endonuc-like_dom_sf"/>
</dbReference>
<comment type="cofactor">
    <cofactor evidence="13">
        <name>Mg(2+)</name>
        <dbReference type="ChEBI" id="CHEBI:18420"/>
    </cofactor>
    <text evidence="13">Binds 1 Mg(2+) ion per subunit.</text>
</comment>
<dbReference type="Gene3D" id="3.40.1350.10">
    <property type="match status" value="1"/>
</dbReference>
<keyword evidence="4 13" id="KW-0479">Metal-binding</keyword>
<evidence type="ECO:0000256" key="5">
    <source>
        <dbReference type="ARBA" id="ARBA00022759"/>
    </source>
</evidence>
<evidence type="ECO:0000256" key="3">
    <source>
        <dbReference type="ARBA" id="ARBA00022722"/>
    </source>
</evidence>
<evidence type="ECO:0000313" key="15">
    <source>
        <dbReference type="Proteomes" id="UP000019229"/>
    </source>
</evidence>
<evidence type="ECO:0000256" key="6">
    <source>
        <dbReference type="ARBA" id="ARBA00022763"/>
    </source>
</evidence>
<feature type="site" description="Transition state stabilizer" evidence="13">
    <location>
        <position position="67"/>
    </location>
</feature>
<dbReference type="GO" id="GO:0003676">
    <property type="term" value="F:nucleic acid binding"/>
    <property type="evidence" value="ECO:0007669"/>
    <property type="project" value="InterPro"/>
</dbReference>
<dbReference type="EC" id="3.1.21.10" evidence="13"/>
<dbReference type="GO" id="GO:0006281">
    <property type="term" value="P:DNA repair"/>
    <property type="evidence" value="ECO:0007669"/>
    <property type="project" value="UniProtKB-UniRule"/>
</dbReference>
<dbReference type="GO" id="GO:0005737">
    <property type="term" value="C:cytoplasm"/>
    <property type="evidence" value="ECO:0007669"/>
    <property type="project" value="UniProtKB-SubCell"/>
</dbReference>
<evidence type="ECO:0000256" key="7">
    <source>
        <dbReference type="ARBA" id="ARBA00022801"/>
    </source>
</evidence>
<dbReference type="HOGENOM" id="CLU_096340_2_0_14"/>
<keyword evidence="3 13" id="KW-0540">Nuclease</keyword>
<keyword evidence="2 13" id="KW-0963">Cytoplasm</keyword>
<dbReference type="KEGG" id="mbc:MYB_02110"/>
<keyword evidence="7 13" id="KW-0378">Hydrolase</keyword>
<feature type="binding site" evidence="13">
    <location>
        <position position="65"/>
    </location>
    <ligand>
        <name>Mg(2+)</name>
        <dbReference type="ChEBI" id="CHEBI:18420"/>
    </ligand>
</feature>
<dbReference type="STRING" id="743966.MYB_02110"/>
<evidence type="ECO:0000256" key="1">
    <source>
        <dbReference type="ARBA" id="ARBA00004496"/>
    </source>
</evidence>
<dbReference type="AlphaFoldDB" id="W5UTK9"/>
<organism evidence="14 15">
    <name type="scientific">Mesomycoplasma bovoculi M165/69</name>
    <dbReference type="NCBI Taxonomy" id="743966"/>
    <lineage>
        <taxon>Bacteria</taxon>
        <taxon>Bacillati</taxon>
        <taxon>Mycoplasmatota</taxon>
        <taxon>Mycoplasmoidales</taxon>
        <taxon>Metamycoplasmataceae</taxon>
        <taxon>Mesomycoplasma</taxon>
    </lineage>
</organism>
<keyword evidence="5 13" id="KW-0255">Endonuclease</keyword>
<evidence type="ECO:0000256" key="8">
    <source>
        <dbReference type="ARBA" id="ARBA00022842"/>
    </source>
</evidence>
<keyword evidence="15" id="KW-1185">Reference proteome</keyword>
<evidence type="ECO:0000256" key="4">
    <source>
        <dbReference type="ARBA" id="ARBA00022723"/>
    </source>
</evidence>
<keyword evidence="10 13" id="KW-0234">DNA repair</keyword>
<dbReference type="SUPFAM" id="SSF52980">
    <property type="entry name" value="Restriction endonuclease-like"/>
    <property type="match status" value="1"/>
</dbReference>
<gene>
    <name evidence="13 14" type="primary">recU</name>
    <name evidence="14" type="ORF">MYB_02110</name>
</gene>